<keyword evidence="3" id="KW-1185">Reference proteome</keyword>
<accession>A0A2P8D6A1</accession>
<gene>
    <name evidence="2" type="ORF">B0I18_103314</name>
</gene>
<dbReference type="NCBIfam" id="TIGR02046">
    <property type="entry name" value="sdhC_b558_fam"/>
    <property type="match status" value="1"/>
</dbReference>
<dbReference type="RefSeq" id="WP_106522911.1">
    <property type="nucleotide sequence ID" value="NZ_PYGD01000003.1"/>
</dbReference>
<dbReference type="SUPFAM" id="SSF81343">
    <property type="entry name" value="Fumarate reductase respiratory complex transmembrane subunits"/>
    <property type="match status" value="1"/>
</dbReference>
<dbReference type="InterPro" id="IPR011138">
    <property type="entry name" value="Cytochrome_b-558"/>
</dbReference>
<sequence length="232" mass="26017">MNWKHAFTSSIGKKLVMGITGISLIAFLCVHVYVNALIFVPDGYHKYEVAAHFLGSNPLTRIAEIGLLLGIILHIVQGLMLWSQNRSKRPVKYAVYDGKANSTWYSRSMGLLGTLILIFLVLHLAHFWAPNRWQQLTTGHERNLYAEMEAIFQNGIVVIVYILGCISLAWHLMHGFWSAFQTLGLSTAKYRPIINGIGIAFSILVPLLFIAMPVAFYFGWLPPAASFTEVAH</sequence>
<organism evidence="2 3">
    <name type="scientific">Taibaiella chishuiensis</name>
    <dbReference type="NCBI Taxonomy" id="1434707"/>
    <lineage>
        <taxon>Bacteria</taxon>
        <taxon>Pseudomonadati</taxon>
        <taxon>Bacteroidota</taxon>
        <taxon>Chitinophagia</taxon>
        <taxon>Chitinophagales</taxon>
        <taxon>Chitinophagaceae</taxon>
        <taxon>Taibaiella</taxon>
    </lineage>
</organism>
<dbReference type="GO" id="GO:0016020">
    <property type="term" value="C:membrane"/>
    <property type="evidence" value="ECO:0007669"/>
    <property type="project" value="InterPro"/>
</dbReference>
<feature type="transmembrane region" description="Helical" evidence="1">
    <location>
        <begin position="59"/>
        <end position="82"/>
    </location>
</feature>
<name>A0A2P8D6A1_9BACT</name>
<evidence type="ECO:0000256" key="1">
    <source>
        <dbReference type="SAM" id="Phobius"/>
    </source>
</evidence>
<feature type="transmembrane region" description="Helical" evidence="1">
    <location>
        <begin position="193"/>
        <end position="218"/>
    </location>
</feature>
<dbReference type="EMBL" id="PYGD01000003">
    <property type="protein sequence ID" value="PSK92732.1"/>
    <property type="molecule type" value="Genomic_DNA"/>
</dbReference>
<dbReference type="AlphaFoldDB" id="A0A2P8D6A1"/>
<feature type="transmembrane region" description="Helical" evidence="1">
    <location>
        <begin position="109"/>
        <end position="130"/>
    </location>
</feature>
<proteinExistence type="predicted"/>
<dbReference type="OrthoDB" id="9802842at2"/>
<keyword evidence="1" id="KW-1133">Transmembrane helix</keyword>
<dbReference type="Proteomes" id="UP000240572">
    <property type="component" value="Unassembled WGS sequence"/>
</dbReference>
<keyword evidence="1" id="KW-0472">Membrane</keyword>
<protein>
    <submittedName>
        <fullName evidence="2">Succinate dehydrogenase / fumarate reductase cytochrome b subunit</fullName>
    </submittedName>
</protein>
<dbReference type="Gene3D" id="1.20.1300.10">
    <property type="entry name" value="Fumarate reductase/succinate dehydrogenase, transmembrane subunit"/>
    <property type="match status" value="1"/>
</dbReference>
<evidence type="ECO:0000313" key="2">
    <source>
        <dbReference type="EMBL" id="PSK92732.1"/>
    </source>
</evidence>
<reference evidence="2 3" key="1">
    <citation type="submission" date="2018-03" db="EMBL/GenBank/DDBJ databases">
        <title>Genomic Encyclopedia of Type Strains, Phase III (KMG-III): the genomes of soil and plant-associated and newly described type strains.</title>
        <authorList>
            <person name="Whitman W."/>
        </authorList>
    </citation>
    <scope>NUCLEOTIDE SEQUENCE [LARGE SCALE GENOMIC DNA]</scope>
    <source>
        <strain evidence="2 3">CGMCC 1.12700</strain>
    </source>
</reference>
<evidence type="ECO:0000313" key="3">
    <source>
        <dbReference type="Proteomes" id="UP000240572"/>
    </source>
</evidence>
<keyword evidence="1" id="KW-0812">Transmembrane</keyword>
<feature type="transmembrane region" description="Helical" evidence="1">
    <location>
        <begin position="150"/>
        <end position="172"/>
    </location>
</feature>
<feature type="transmembrane region" description="Helical" evidence="1">
    <location>
        <begin position="15"/>
        <end position="39"/>
    </location>
</feature>
<dbReference type="InterPro" id="IPR034804">
    <property type="entry name" value="SQR/QFR_C/D"/>
</dbReference>
<dbReference type="CDD" id="cd03498">
    <property type="entry name" value="SQR_TypeB_2_TM"/>
    <property type="match status" value="1"/>
</dbReference>
<comment type="caution">
    <text evidence="2">The sequence shown here is derived from an EMBL/GenBank/DDBJ whole genome shotgun (WGS) entry which is preliminary data.</text>
</comment>